<organism evidence="1 2">
    <name type="scientific">Enterobacter hormaechei</name>
    <dbReference type="NCBI Taxonomy" id="158836"/>
    <lineage>
        <taxon>Bacteria</taxon>
        <taxon>Pseudomonadati</taxon>
        <taxon>Pseudomonadota</taxon>
        <taxon>Gammaproteobacteria</taxon>
        <taxon>Enterobacterales</taxon>
        <taxon>Enterobacteriaceae</taxon>
        <taxon>Enterobacter</taxon>
        <taxon>Enterobacter cloacae complex</taxon>
    </lineage>
</organism>
<evidence type="ECO:0000313" key="2">
    <source>
        <dbReference type="Proteomes" id="UP000229974"/>
    </source>
</evidence>
<gene>
    <name evidence="1" type="ORF">B9Q30_00990</name>
</gene>
<sequence>MRKLTPIYTMVNFVDDAHFRRVWKHPKKTITTKQRAWVQYMMSVWGRINRGDDSPAGAVNVIGRLMIRTQWNPDMGGHIERMVNWLYSDEGGALRGEELYKKARELVIPQSSTSNIIALAKESDDAAFVEKVMVKLFHRESPVRDYAIKRYCERNCTQDIARKMHLITGLDIQACRRRVVWCEKVFEAEFFYAMKREMENEISIIAA</sequence>
<dbReference type="RefSeq" id="WP_047716523.1">
    <property type="nucleotide sequence ID" value="NZ_AP025836.1"/>
</dbReference>
<evidence type="ECO:0000313" key="1">
    <source>
        <dbReference type="EMBL" id="PJD89123.1"/>
    </source>
</evidence>
<dbReference type="AlphaFoldDB" id="A0A2J0Q4F5"/>
<comment type="caution">
    <text evidence="1">The sequence shown here is derived from an EMBL/GenBank/DDBJ whole genome shotgun (WGS) entry which is preliminary data.</text>
</comment>
<protein>
    <submittedName>
        <fullName evidence="1">Uncharacterized protein</fullName>
    </submittedName>
</protein>
<name>A0A2J0Q4F5_9ENTR</name>
<proteinExistence type="predicted"/>
<dbReference type="GeneID" id="99705695"/>
<accession>A0A2J0Q4F5</accession>
<dbReference type="Proteomes" id="UP000229974">
    <property type="component" value="Unassembled WGS sequence"/>
</dbReference>
<reference evidence="1 2" key="1">
    <citation type="journal article" date="2017" name="J. Antimicrob. Chemother.">
        <title>Characterization of the population structure, drug resistance mechanisms and plasmids of the community-associated Enterobacter cloacae complex in China.</title>
        <authorList>
            <person name="Zhou K."/>
            <person name="Yu W."/>
            <person name="Cao X."/>
            <person name="Shen P."/>
            <person name="Lu H."/>
            <person name="Luo Q."/>
            <person name="Rossen J.W.A."/>
            <person name="Xiao Y."/>
        </authorList>
    </citation>
    <scope>NUCLEOTIDE SEQUENCE [LARGE SCALE GENOMIC DNA]</scope>
    <source>
        <strain evidence="1 2">ECC904</strain>
    </source>
</reference>
<dbReference type="OrthoDB" id="6475516at2"/>
<dbReference type="EMBL" id="NEEW01000001">
    <property type="protein sequence ID" value="PJD89123.1"/>
    <property type="molecule type" value="Genomic_DNA"/>
</dbReference>